<gene>
    <name evidence="3" type="ORF">NVS89_19285</name>
</gene>
<reference evidence="3" key="1">
    <citation type="submission" date="2022-08" db="EMBL/GenBank/DDBJ databases">
        <authorList>
            <person name="Li F."/>
        </authorList>
    </citation>
    <scope>NUCLEOTIDE SEQUENCE</scope>
    <source>
        <strain evidence="3">MQZ15Z-1</strain>
    </source>
</reference>
<comment type="caution">
    <text evidence="3">The sequence shown here is derived from an EMBL/GenBank/DDBJ whole genome shotgun (WGS) entry which is preliminary data.</text>
</comment>
<evidence type="ECO:0000313" key="3">
    <source>
        <dbReference type="EMBL" id="MCS0497235.1"/>
    </source>
</evidence>
<proteinExistence type="predicted"/>
<evidence type="ECO:0000256" key="1">
    <source>
        <dbReference type="SAM" id="Phobius"/>
    </source>
</evidence>
<keyword evidence="4" id="KW-1185">Reference proteome</keyword>
<dbReference type="Proteomes" id="UP001151088">
    <property type="component" value="Unassembled WGS sequence"/>
</dbReference>
<feature type="transmembrane region" description="Helical" evidence="1">
    <location>
        <begin position="128"/>
        <end position="146"/>
    </location>
</feature>
<dbReference type="RefSeq" id="WP_258734386.1">
    <property type="nucleotide sequence ID" value="NZ_JANTHY010000011.1"/>
</dbReference>
<dbReference type="EMBL" id="JANTHZ010000010">
    <property type="protein sequence ID" value="MCS0497235.1"/>
    <property type="molecule type" value="Genomic_DNA"/>
</dbReference>
<dbReference type="AlphaFoldDB" id="A0A9X2PJI4"/>
<dbReference type="InterPro" id="IPR009936">
    <property type="entry name" value="DUF1468"/>
</dbReference>
<sequence length="165" mass="18184">MSSFEPYETESGLSRRAVECIVALLLCAVAIAVLWDSYGRGAGWDGGPQSGFFPARMAWLLLAASAVVFFQGLRAERGILVTWGQLRQVSMVLLPLTLYVLAIGYLGIYVASVFFLAGFMIAFGSFRWWTILAASVLIPVITFWVFEMQFEVPLPKGPLEAMLGF</sequence>
<evidence type="ECO:0000313" key="4">
    <source>
        <dbReference type="Proteomes" id="UP001151088"/>
    </source>
</evidence>
<name>A0A9X2PJI4_9HYPH</name>
<keyword evidence="1" id="KW-1133">Transmembrane helix</keyword>
<protein>
    <submittedName>
        <fullName evidence="3">Tripartite tricarboxylate transporter TctB family protein</fullName>
    </submittedName>
</protein>
<evidence type="ECO:0000259" key="2">
    <source>
        <dbReference type="Pfam" id="PF07331"/>
    </source>
</evidence>
<feature type="transmembrane region" description="Helical" evidence="1">
    <location>
        <begin position="20"/>
        <end position="38"/>
    </location>
</feature>
<feature type="transmembrane region" description="Helical" evidence="1">
    <location>
        <begin position="58"/>
        <end position="75"/>
    </location>
</feature>
<accession>A0A9X2PJI4</accession>
<feature type="domain" description="DUF1468" evidence="2">
    <location>
        <begin position="21"/>
        <end position="155"/>
    </location>
</feature>
<feature type="transmembrane region" description="Helical" evidence="1">
    <location>
        <begin position="96"/>
        <end position="122"/>
    </location>
</feature>
<keyword evidence="1" id="KW-0812">Transmembrane</keyword>
<keyword evidence="1" id="KW-0472">Membrane</keyword>
<dbReference type="Pfam" id="PF07331">
    <property type="entry name" value="TctB"/>
    <property type="match status" value="1"/>
</dbReference>
<organism evidence="3 4">
    <name type="scientific">Ancylobacter mangrovi</name>
    <dbReference type="NCBI Taxonomy" id="2972472"/>
    <lineage>
        <taxon>Bacteria</taxon>
        <taxon>Pseudomonadati</taxon>
        <taxon>Pseudomonadota</taxon>
        <taxon>Alphaproteobacteria</taxon>
        <taxon>Hyphomicrobiales</taxon>
        <taxon>Xanthobacteraceae</taxon>
        <taxon>Ancylobacter</taxon>
    </lineage>
</organism>